<proteinExistence type="predicted"/>
<accession>A0AC58TWX3</accession>
<name>A0AC58TWX3_TOBAC</name>
<dbReference type="Proteomes" id="UP000790787">
    <property type="component" value="Chromosome 23"/>
</dbReference>
<organism evidence="1 2">
    <name type="scientific">Nicotiana tabacum</name>
    <name type="common">Common tobacco</name>
    <dbReference type="NCBI Taxonomy" id="4097"/>
    <lineage>
        <taxon>Eukaryota</taxon>
        <taxon>Viridiplantae</taxon>
        <taxon>Streptophyta</taxon>
        <taxon>Embryophyta</taxon>
        <taxon>Tracheophyta</taxon>
        <taxon>Spermatophyta</taxon>
        <taxon>Magnoliopsida</taxon>
        <taxon>eudicotyledons</taxon>
        <taxon>Gunneridae</taxon>
        <taxon>Pentapetalae</taxon>
        <taxon>asterids</taxon>
        <taxon>lamiids</taxon>
        <taxon>Solanales</taxon>
        <taxon>Solanaceae</taxon>
        <taxon>Nicotianoideae</taxon>
        <taxon>Nicotianeae</taxon>
        <taxon>Nicotiana</taxon>
    </lineage>
</organism>
<reference evidence="2" key="2">
    <citation type="submission" date="2025-08" db="UniProtKB">
        <authorList>
            <consortium name="RefSeq"/>
        </authorList>
    </citation>
    <scope>IDENTIFICATION</scope>
    <source>
        <tissue evidence="2">Leaf</tissue>
    </source>
</reference>
<gene>
    <name evidence="2" type="primary">LOC142177161</name>
</gene>
<sequence>MEVSNREIKSVLTKTVNVTRTDWESKLDDALWAYRTTFKTPIGMSPYKLVFGEAFYLPVELEHKALWALRQLNFDMETVGISRVIELHELKEFWFQEFESMRLYKERMKMMHVKHILDRNFKPGDLVLLYNSRLILFPGKLKSRWSGPFRVVQVFPSRAVEIESEDGTNRFKVNRQRLKHYLGMIEEKWEKDVMYLKEPQYVSKYPESMRCAVMLNQALPGRQPMVVLNLSCHDVN</sequence>
<protein>
    <submittedName>
        <fullName evidence="2">Uncharacterized protein LOC142177161</fullName>
    </submittedName>
</protein>
<evidence type="ECO:0000313" key="1">
    <source>
        <dbReference type="Proteomes" id="UP000790787"/>
    </source>
</evidence>
<dbReference type="RefSeq" id="XP_075101730.1">
    <property type="nucleotide sequence ID" value="XM_075245629.1"/>
</dbReference>
<evidence type="ECO:0000313" key="2">
    <source>
        <dbReference type="RefSeq" id="XP_075101730.1"/>
    </source>
</evidence>
<reference evidence="1" key="1">
    <citation type="journal article" date="2014" name="Nat. Commun.">
        <title>The tobacco genome sequence and its comparison with those of tomato and potato.</title>
        <authorList>
            <person name="Sierro N."/>
            <person name="Battey J.N."/>
            <person name="Ouadi S."/>
            <person name="Bakaher N."/>
            <person name="Bovet L."/>
            <person name="Willig A."/>
            <person name="Goepfert S."/>
            <person name="Peitsch M.C."/>
            <person name="Ivanov N.V."/>
        </authorList>
    </citation>
    <scope>NUCLEOTIDE SEQUENCE [LARGE SCALE GENOMIC DNA]</scope>
</reference>
<keyword evidence="1" id="KW-1185">Reference proteome</keyword>